<evidence type="ECO:0008006" key="3">
    <source>
        <dbReference type="Google" id="ProtNLM"/>
    </source>
</evidence>
<sequence>MVGYRADQPALFGYLRNHWEAGRDAIESTDRSYARTNQLLAEGPENLDARTLGCVLTAFCDLGVLSVHSSGGGRNLYDLTSYDPERLAVVVAGLDDS</sequence>
<dbReference type="Proteomes" id="UP001596201">
    <property type="component" value="Unassembled WGS sequence"/>
</dbReference>
<evidence type="ECO:0000313" key="1">
    <source>
        <dbReference type="EMBL" id="MFC5366698.1"/>
    </source>
</evidence>
<gene>
    <name evidence="1" type="ORF">ACFPJ5_07075</name>
</gene>
<dbReference type="EMBL" id="JBHSKX010000001">
    <property type="protein sequence ID" value="MFC5366698.1"/>
    <property type="molecule type" value="Genomic_DNA"/>
</dbReference>
<dbReference type="AlphaFoldDB" id="A0ABD5R9R5"/>
<keyword evidence="2" id="KW-1185">Reference proteome</keyword>
<evidence type="ECO:0000313" key="2">
    <source>
        <dbReference type="Proteomes" id="UP001596201"/>
    </source>
</evidence>
<organism evidence="1 2">
    <name type="scientific">Salinirubrum litoreum</name>
    <dbReference type="NCBI Taxonomy" id="1126234"/>
    <lineage>
        <taxon>Archaea</taxon>
        <taxon>Methanobacteriati</taxon>
        <taxon>Methanobacteriota</taxon>
        <taxon>Stenosarchaea group</taxon>
        <taxon>Halobacteria</taxon>
        <taxon>Halobacteriales</taxon>
        <taxon>Haloferacaceae</taxon>
        <taxon>Salinirubrum</taxon>
    </lineage>
</organism>
<protein>
    <recommendedName>
        <fullName evidence="3">Transcriptional regulator</fullName>
    </recommendedName>
</protein>
<dbReference type="RefSeq" id="WP_227227965.1">
    <property type="nucleotide sequence ID" value="NZ_JAJCVJ010000001.1"/>
</dbReference>
<name>A0ABD5R9R5_9EURY</name>
<reference evidence="1 2" key="1">
    <citation type="journal article" date="2019" name="Int. J. Syst. Evol. Microbiol.">
        <title>The Global Catalogue of Microorganisms (GCM) 10K type strain sequencing project: providing services to taxonomists for standard genome sequencing and annotation.</title>
        <authorList>
            <consortium name="The Broad Institute Genomics Platform"/>
            <consortium name="The Broad Institute Genome Sequencing Center for Infectious Disease"/>
            <person name="Wu L."/>
            <person name="Ma J."/>
        </authorList>
    </citation>
    <scope>NUCLEOTIDE SEQUENCE [LARGE SCALE GENOMIC DNA]</scope>
    <source>
        <strain evidence="1 2">CGMCC 1.12237</strain>
    </source>
</reference>
<accession>A0ABD5R9R5</accession>
<proteinExistence type="predicted"/>
<comment type="caution">
    <text evidence="1">The sequence shown here is derived from an EMBL/GenBank/DDBJ whole genome shotgun (WGS) entry which is preliminary data.</text>
</comment>